<dbReference type="Proteomes" id="UP000326857">
    <property type="component" value="Unassembled WGS sequence"/>
</dbReference>
<reference evidence="1 2" key="1">
    <citation type="submission" date="2019-09" db="EMBL/GenBank/DDBJ databases">
        <authorList>
            <person name="Dittami M. S."/>
        </authorList>
    </citation>
    <scope>NUCLEOTIDE SEQUENCE [LARGE SCALE GENOMIC DNA]</scope>
    <source>
        <strain evidence="1">SPHINGO391</strain>
    </source>
</reference>
<dbReference type="EMBL" id="CABVLI010000033">
    <property type="protein sequence ID" value="VVT07419.1"/>
    <property type="molecule type" value="Genomic_DNA"/>
</dbReference>
<protein>
    <submittedName>
        <fullName evidence="1">Uncharacterized protein</fullName>
    </submittedName>
</protein>
<proteinExistence type="predicted"/>
<dbReference type="RefSeq" id="WP_151990344.1">
    <property type="nucleotide sequence ID" value="NZ_LR701528.1"/>
</dbReference>
<gene>
    <name evidence="1" type="ORF">SPHINGO391_390048</name>
</gene>
<accession>A0A5E7YKZ1</accession>
<name>A0A5E7YKZ1_9SPHN</name>
<sequence length="83" mass="8515">MTHLAEQMERQVEATRDLVGLATVALDDPIQRAAALLSAATVIIEGEVGTAMAPAALNALLQPTLTHWSRSHAGSSGPSTGPA</sequence>
<dbReference type="AlphaFoldDB" id="A0A5E7YKZ1"/>
<evidence type="ECO:0000313" key="1">
    <source>
        <dbReference type="EMBL" id="VVT07419.1"/>
    </source>
</evidence>
<evidence type="ECO:0000313" key="2">
    <source>
        <dbReference type="Proteomes" id="UP000326857"/>
    </source>
</evidence>
<organism evidence="1 2">
    <name type="scientific">Sphingomonas aurantiaca</name>
    <dbReference type="NCBI Taxonomy" id="185949"/>
    <lineage>
        <taxon>Bacteria</taxon>
        <taxon>Pseudomonadati</taxon>
        <taxon>Pseudomonadota</taxon>
        <taxon>Alphaproteobacteria</taxon>
        <taxon>Sphingomonadales</taxon>
        <taxon>Sphingomonadaceae</taxon>
        <taxon>Sphingomonas</taxon>
    </lineage>
</organism>